<dbReference type="GO" id="GO:0005737">
    <property type="term" value="C:cytoplasm"/>
    <property type="evidence" value="ECO:0007669"/>
    <property type="project" value="UniProtKB-SubCell"/>
</dbReference>
<keyword evidence="6 7" id="KW-0592">Phosphate transport</keyword>
<dbReference type="AlphaFoldDB" id="A0A7C5SNY1"/>
<dbReference type="Pfam" id="PF01895">
    <property type="entry name" value="PhoU"/>
    <property type="match status" value="2"/>
</dbReference>
<gene>
    <name evidence="9" type="primary">phoU</name>
    <name evidence="9" type="ORF">ENJ85_00560</name>
</gene>
<dbReference type="Proteomes" id="UP000886105">
    <property type="component" value="Unassembled WGS sequence"/>
</dbReference>
<feature type="domain" description="PhoU" evidence="8">
    <location>
        <begin position="17"/>
        <end position="103"/>
    </location>
</feature>
<dbReference type="PANTHER" id="PTHR42930">
    <property type="entry name" value="PHOSPHATE-SPECIFIC TRANSPORT SYSTEM ACCESSORY PROTEIN PHOU"/>
    <property type="match status" value="1"/>
</dbReference>
<comment type="caution">
    <text evidence="9">The sequence shown here is derived from an EMBL/GenBank/DDBJ whole genome shotgun (WGS) entry which is preliminary data.</text>
</comment>
<dbReference type="InterPro" id="IPR038078">
    <property type="entry name" value="PhoU-like_sf"/>
</dbReference>
<keyword evidence="4 7" id="KW-0813">Transport</keyword>
<comment type="similarity">
    <text evidence="2 7">Belongs to the PhoU family.</text>
</comment>
<dbReference type="SUPFAM" id="SSF109755">
    <property type="entry name" value="PhoU-like"/>
    <property type="match status" value="1"/>
</dbReference>
<name>A0A7C5SNY1_9DEIN</name>
<dbReference type="InterPro" id="IPR028366">
    <property type="entry name" value="PhoU"/>
</dbReference>
<evidence type="ECO:0000259" key="8">
    <source>
        <dbReference type="Pfam" id="PF01895"/>
    </source>
</evidence>
<evidence type="ECO:0000256" key="7">
    <source>
        <dbReference type="PIRNR" id="PIRNR003107"/>
    </source>
</evidence>
<evidence type="ECO:0000313" key="9">
    <source>
        <dbReference type="EMBL" id="HHO57645.1"/>
    </source>
</evidence>
<protein>
    <recommendedName>
        <fullName evidence="7">Phosphate-specific transport system accessory protein PhoU</fullName>
    </recommendedName>
</protein>
<feature type="domain" description="PhoU" evidence="8">
    <location>
        <begin position="120"/>
        <end position="204"/>
    </location>
</feature>
<evidence type="ECO:0000256" key="2">
    <source>
        <dbReference type="ARBA" id="ARBA00008107"/>
    </source>
</evidence>
<evidence type="ECO:0000256" key="5">
    <source>
        <dbReference type="ARBA" id="ARBA00022490"/>
    </source>
</evidence>
<evidence type="ECO:0000256" key="1">
    <source>
        <dbReference type="ARBA" id="ARBA00004496"/>
    </source>
</evidence>
<evidence type="ECO:0000256" key="6">
    <source>
        <dbReference type="ARBA" id="ARBA00022592"/>
    </source>
</evidence>
<dbReference type="PANTHER" id="PTHR42930:SF3">
    <property type="entry name" value="PHOSPHATE-SPECIFIC TRANSPORT SYSTEM ACCESSORY PROTEIN PHOU"/>
    <property type="match status" value="1"/>
</dbReference>
<dbReference type="EMBL" id="DRNZ01000038">
    <property type="protein sequence ID" value="HHO57645.1"/>
    <property type="molecule type" value="Genomic_DNA"/>
</dbReference>
<evidence type="ECO:0000256" key="4">
    <source>
        <dbReference type="ARBA" id="ARBA00022448"/>
    </source>
</evidence>
<comment type="subcellular location">
    <subcellularLocation>
        <location evidence="1 7">Cytoplasm</location>
    </subcellularLocation>
</comment>
<proteinExistence type="inferred from homology"/>
<dbReference type="NCBIfam" id="TIGR02135">
    <property type="entry name" value="phoU_full"/>
    <property type="match status" value="1"/>
</dbReference>
<dbReference type="PIRSF" id="PIRSF003107">
    <property type="entry name" value="PhoU"/>
    <property type="match status" value="1"/>
</dbReference>
<dbReference type="GO" id="GO:0045936">
    <property type="term" value="P:negative regulation of phosphate metabolic process"/>
    <property type="evidence" value="ECO:0007669"/>
    <property type="project" value="InterPro"/>
</dbReference>
<dbReference type="InterPro" id="IPR026022">
    <property type="entry name" value="PhoU_dom"/>
</dbReference>
<organism evidence="9">
    <name type="scientific">Oceanithermus profundus</name>
    <dbReference type="NCBI Taxonomy" id="187137"/>
    <lineage>
        <taxon>Bacteria</taxon>
        <taxon>Thermotogati</taxon>
        <taxon>Deinococcota</taxon>
        <taxon>Deinococci</taxon>
        <taxon>Thermales</taxon>
        <taxon>Thermaceae</taxon>
        <taxon>Oceanithermus</taxon>
    </lineage>
</organism>
<evidence type="ECO:0000256" key="3">
    <source>
        <dbReference type="ARBA" id="ARBA00011738"/>
    </source>
</evidence>
<comment type="subunit">
    <text evidence="3 7">Homodimer.</text>
</comment>
<sequence>MREALDRDLNRITEHFLRMVSLVREQLQQATAGLVEQDVERAKAAVRLDREVDALELEIENEVLAAIARHQPVARDLRFLATVLKALTDLERAGDYAAHVAEDALALAGEPPLKKYIVLGEMAERIETMLDLIAKAIAERDLQAAQRVLKIDDDVDDLYEQIVRELLTYMMEDPRTLSKALTLMRVARSYERLGDHLENIAERVFFWLTGKLEGADGGS</sequence>
<accession>A0A7C5SNY1</accession>
<dbReference type="Gene3D" id="1.20.58.220">
    <property type="entry name" value="Phosphate transport system protein phou homolog 2, domain 2"/>
    <property type="match status" value="1"/>
</dbReference>
<dbReference type="GO" id="GO:0006817">
    <property type="term" value="P:phosphate ion transport"/>
    <property type="evidence" value="ECO:0007669"/>
    <property type="project" value="UniProtKB-KW"/>
</dbReference>
<comment type="function">
    <text evidence="7">Plays a role in the regulation of phosphate uptake.</text>
</comment>
<dbReference type="GO" id="GO:0030643">
    <property type="term" value="P:intracellular phosphate ion homeostasis"/>
    <property type="evidence" value="ECO:0007669"/>
    <property type="project" value="InterPro"/>
</dbReference>
<reference evidence="9" key="1">
    <citation type="journal article" date="2020" name="mSystems">
        <title>Genome- and Community-Level Interaction Insights into Carbon Utilization and Element Cycling Functions of Hydrothermarchaeota in Hydrothermal Sediment.</title>
        <authorList>
            <person name="Zhou Z."/>
            <person name="Liu Y."/>
            <person name="Xu W."/>
            <person name="Pan J."/>
            <person name="Luo Z.H."/>
            <person name="Li M."/>
        </authorList>
    </citation>
    <scope>NUCLEOTIDE SEQUENCE [LARGE SCALE GENOMIC DNA]</scope>
    <source>
        <strain evidence="9">HyVt-523</strain>
    </source>
</reference>
<keyword evidence="5 7" id="KW-0963">Cytoplasm</keyword>
<dbReference type="FunFam" id="1.20.58.220:FF:000004">
    <property type="entry name" value="Phosphate-specific transport system accessory protein PhoU"/>
    <property type="match status" value="1"/>
</dbReference>